<evidence type="ECO:0000313" key="2">
    <source>
        <dbReference type="EMBL" id="EEG37153.1"/>
    </source>
</evidence>
<dbReference type="Proteomes" id="UP000003174">
    <property type="component" value="Unassembled WGS sequence"/>
</dbReference>
<accession>C0EU95</accession>
<feature type="coiled-coil region" evidence="1">
    <location>
        <begin position="2"/>
        <end position="57"/>
    </location>
</feature>
<evidence type="ECO:0000256" key="1">
    <source>
        <dbReference type="SAM" id="Coils"/>
    </source>
</evidence>
<dbReference type="RefSeq" id="WP_005345347.1">
    <property type="nucleotide sequence ID" value="NZ_ACEP01000051.1"/>
</dbReference>
<reference evidence="2 3" key="2">
    <citation type="submission" date="2009-02" db="EMBL/GenBank/DDBJ databases">
        <title>Draft genome sequence of Eubacterium hallii (DSM 3353).</title>
        <authorList>
            <person name="Sudarsanam P."/>
            <person name="Ley R."/>
            <person name="Guruge J."/>
            <person name="Turnbaugh P.J."/>
            <person name="Mahowald M."/>
            <person name="Liep D."/>
            <person name="Gordon J."/>
        </authorList>
    </citation>
    <scope>NUCLEOTIDE SEQUENCE [LARGE SCALE GENOMIC DNA]</scope>
    <source>
        <strain evidence="2 3">DSM 3353</strain>
    </source>
</reference>
<evidence type="ECO:0000313" key="3">
    <source>
        <dbReference type="Proteomes" id="UP000003174"/>
    </source>
</evidence>
<dbReference type="EMBL" id="ACEP01000051">
    <property type="protein sequence ID" value="EEG37153.1"/>
    <property type="molecule type" value="Genomic_DNA"/>
</dbReference>
<gene>
    <name evidence="2" type="ORF">EUBHAL_00979</name>
</gene>
<reference evidence="2 3" key="1">
    <citation type="submission" date="2009-01" db="EMBL/GenBank/DDBJ databases">
        <authorList>
            <person name="Fulton L."/>
            <person name="Clifton S."/>
            <person name="Fulton B."/>
            <person name="Xu J."/>
            <person name="Minx P."/>
            <person name="Pepin K.H."/>
            <person name="Johnson M."/>
            <person name="Bhonagiri V."/>
            <person name="Nash W.E."/>
            <person name="Mardis E.R."/>
            <person name="Wilson R.K."/>
        </authorList>
    </citation>
    <scope>NUCLEOTIDE SEQUENCE [LARGE SCALE GENOMIC DNA]</scope>
    <source>
        <strain evidence="2 3">DSM 3353</strain>
    </source>
</reference>
<sequence length="105" mass="12794">MKIKKEIDEMDWKKQIEKLEDELQKLTEKENRIAERKKEVGEKLRKVREQKENEENKQLADIVTEYLGPMDPKKIEDLKVVLDMYMSDQEEERVTQKERQEGEER</sequence>
<dbReference type="AlphaFoldDB" id="C0EU95"/>
<organism evidence="2 3">
    <name type="scientific">Anaerobutyricum hallii DSM 3353</name>
    <dbReference type="NCBI Taxonomy" id="411469"/>
    <lineage>
        <taxon>Bacteria</taxon>
        <taxon>Bacillati</taxon>
        <taxon>Bacillota</taxon>
        <taxon>Clostridia</taxon>
        <taxon>Lachnospirales</taxon>
        <taxon>Lachnospiraceae</taxon>
        <taxon>Anaerobutyricum</taxon>
    </lineage>
</organism>
<comment type="caution">
    <text evidence="2">The sequence shown here is derived from an EMBL/GenBank/DDBJ whole genome shotgun (WGS) entry which is preliminary data.</text>
</comment>
<name>C0EU95_9FIRM</name>
<proteinExistence type="predicted"/>
<keyword evidence="1" id="KW-0175">Coiled coil</keyword>
<protein>
    <submittedName>
        <fullName evidence="2">Uncharacterized protein</fullName>
    </submittedName>
</protein>